<dbReference type="Gene3D" id="3.90.1150.10">
    <property type="entry name" value="Aspartate Aminotransferase, domain 1"/>
    <property type="match status" value="1"/>
</dbReference>
<comment type="similarity">
    <text evidence="2 6">Belongs to the class-I pyridoxal-phosphate-dependent aminotransferase family.</text>
</comment>
<dbReference type="Pfam" id="PF00155">
    <property type="entry name" value="Aminotran_1_2"/>
    <property type="match status" value="1"/>
</dbReference>
<protein>
    <recommendedName>
        <fullName evidence="6">Aminotransferase</fullName>
        <ecNumber evidence="6">2.6.1.-</ecNumber>
    </recommendedName>
</protein>
<dbReference type="SUPFAM" id="SSF53383">
    <property type="entry name" value="PLP-dependent transferases"/>
    <property type="match status" value="1"/>
</dbReference>
<evidence type="ECO:0000313" key="9">
    <source>
        <dbReference type="Proteomes" id="UP000654345"/>
    </source>
</evidence>
<dbReference type="CDD" id="cd00609">
    <property type="entry name" value="AAT_like"/>
    <property type="match status" value="1"/>
</dbReference>
<dbReference type="EC" id="2.6.1.-" evidence="6"/>
<comment type="cofactor">
    <cofactor evidence="1 6">
        <name>pyridoxal 5'-phosphate</name>
        <dbReference type="ChEBI" id="CHEBI:597326"/>
    </cofactor>
</comment>
<name>A0ABQ3UQT5_9CHLR</name>
<dbReference type="GO" id="GO:0008483">
    <property type="term" value="F:transaminase activity"/>
    <property type="evidence" value="ECO:0007669"/>
    <property type="project" value="UniProtKB-KW"/>
</dbReference>
<evidence type="ECO:0000259" key="7">
    <source>
        <dbReference type="Pfam" id="PF00155"/>
    </source>
</evidence>
<dbReference type="PANTHER" id="PTHR46383">
    <property type="entry name" value="ASPARTATE AMINOTRANSFERASE"/>
    <property type="match status" value="1"/>
</dbReference>
<evidence type="ECO:0000256" key="3">
    <source>
        <dbReference type="ARBA" id="ARBA00022576"/>
    </source>
</evidence>
<dbReference type="InterPro" id="IPR015424">
    <property type="entry name" value="PyrdxlP-dep_Trfase"/>
</dbReference>
<evidence type="ECO:0000256" key="5">
    <source>
        <dbReference type="ARBA" id="ARBA00022898"/>
    </source>
</evidence>
<dbReference type="InterPro" id="IPR050596">
    <property type="entry name" value="AspAT/PAT-like"/>
</dbReference>
<dbReference type="InterPro" id="IPR004838">
    <property type="entry name" value="NHTrfase_class1_PyrdxlP-BS"/>
</dbReference>
<sequence>MDQHTPLQATATSQRFEFSAPLELAEARRDMVSSPTLAINEAVSRRRAEGKETLHLGFGEAIFPLHPALRQALAEAIESTGYAPVAGVLKLRQAIAGYMERTRGISCSAEQVVVGPGSKPLLYALLQVLEGDVLVPRPSWVSYGPQIRLAGWQVVPVATDPADHHRLTPEALSDAVTAAHASGAKPRVLIVNSPSNPTGGMLAEEDVAVLGAWARAHGITIISDEIYAELAHGWRPHVSPARFYPEGSIITGGLSKAFSAGGWRLGYAILPAGERGAQLGKALRALASEIWSAAATPIEKAAIVAFTPNTDLETYVRRSARIHGYVTHALYQTLIELGVACPKPAAGFYLYPDFAPWRGALVNLGVTTGQQLAQYLLDEWAIATLPGVAFGEEPDALRLRLSTSHLSIVSTGSAPKEQAAELWQLLAQADALPVPGEVGQPVGPDLPELAKAQLRWREVIGYFNSLA</sequence>
<keyword evidence="4 6" id="KW-0808">Transferase</keyword>
<keyword evidence="5" id="KW-0663">Pyridoxal phosphate</keyword>
<organism evidence="8 9">
    <name type="scientific">Ktedonobacter robiniae</name>
    <dbReference type="NCBI Taxonomy" id="2778365"/>
    <lineage>
        <taxon>Bacteria</taxon>
        <taxon>Bacillati</taxon>
        <taxon>Chloroflexota</taxon>
        <taxon>Ktedonobacteria</taxon>
        <taxon>Ktedonobacterales</taxon>
        <taxon>Ktedonobacteraceae</taxon>
        <taxon>Ktedonobacter</taxon>
    </lineage>
</organism>
<proteinExistence type="inferred from homology"/>
<dbReference type="InterPro" id="IPR015421">
    <property type="entry name" value="PyrdxlP-dep_Trfase_major"/>
</dbReference>
<dbReference type="InterPro" id="IPR004839">
    <property type="entry name" value="Aminotransferase_I/II_large"/>
</dbReference>
<feature type="domain" description="Aminotransferase class I/classII large" evidence="7">
    <location>
        <begin position="59"/>
        <end position="401"/>
    </location>
</feature>
<dbReference type="Proteomes" id="UP000654345">
    <property type="component" value="Unassembled WGS sequence"/>
</dbReference>
<comment type="caution">
    <text evidence="8">The sequence shown here is derived from an EMBL/GenBank/DDBJ whole genome shotgun (WGS) entry which is preliminary data.</text>
</comment>
<evidence type="ECO:0000256" key="6">
    <source>
        <dbReference type="RuleBase" id="RU000481"/>
    </source>
</evidence>
<dbReference type="EMBL" id="BNJG01000001">
    <property type="protein sequence ID" value="GHO55103.1"/>
    <property type="molecule type" value="Genomic_DNA"/>
</dbReference>
<evidence type="ECO:0000256" key="1">
    <source>
        <dbReference type="ARBA" id="ARBA00001933"/>
    </source>
</evidence>
<dbReference type="PROSITE" id="PS00105">
    <property type="entry name" value="AA_TRANSFER_CLASS_1"/>
    <property type="match status" value="1"/>
</dbReference>
<evidence type="ECO:0000256" key="4">
    <source>
        <dbReference type="ARBA" id="ARBA00022679"/>
    </source>
</evidence>
<dbReference type="PANTHER" id="PTHR46383:SF1">
    <property type="entry name" value="ASPARTATE AMINOTRANSFERASE"/>
    <property type="match status" value="1"/>
</dbReference>
<dbReference type="InterPro" id="IPR015422">
    <property type="entry name" value="PyrdxlP-dep_Trfase_small"/>
</dbReference>
<keyword evidence="9" id="KW-1185">Reference proteome</keyword>
<evidence type="ECO:0000313" key="8">
    <source>
        <dbReference type="EMBL" id="GHO55103.1"/>
    </source>
</evidence>
<reference evidence="8 9" key="1">
    <citation type="journal article" date="2021" name="Int. J. Syst. Evol. Microbiol.">
        <title>Reticulibacter mediterranei gen. nov., sp. nov., within the new family Reticulibacteraceae fam. nov., and Ktedonospora formicarum gen. nov., sp. nov., Ktedonobacter robiniae sp. nov., Dictyobacter formicarum sp. nov. and Dictyobacter arantiisoli sp. nov., belonging to the class Ktedonobacteria.</title>
        <authorList>
            <person name="Yabe S."/>
            <person name="Zheng Y."/>
            <person name="Wang C.M."/>
            <person name="Sakai Y."/>
            <person name="Abe K."/>
            <person name="Yokota A."/>
            <person name="Donadio S."/>
            <person name="Cavaletti L."/>
            <person name="Monciardini P."/>
        </authorList>
    </citation>
    <scope>NUCLEOTIDE SEQUENCE [LARGE SCALE GENOMIC DNA]</scope>
    <source>
        <strain evidence="8 9">SOSP1-30</strain>
    </source>
</reference>
<gene>
    <name evidence="8" type="primary">aspB_1</name>
    <name evidence="8" type="ORF">KSB_35780</name>
</gene>
<keyword evidence="3 6" id="KW-0032">Aminotransferase</keyword>
<evidence type="ECO:0000256" key="2">
    <source>
        <dbReference type="ARBA" id="ARBA00007441"/>
    </source>
</evidence>
<dbReference type="Gene3D" id="3.40.640.10">
    <property type="entry name" value="Type I PLP-dependent aspartate aminotransferase-like (Major domain)"/>
    <property type="match status" value="1"/>
</dbReference>
<accession>A0ABQ3UQT5</accession>